<evidence type="ECO:0000256" key="1">
    <source>
        <dbReference type="ARBA" id="ARBA00004429"/>
    </source>
</evidence>
<dbReference type="SUPFAM" id="SSF82866">
    <property type="entry name" value="Multidrug efflux transporter AcrB transmembrane domain"/>
    <property type="match status" value="2"/>
</dbReference>
<evidence type="ECO:0000313" key="10">
    <source>
        <dbReference type="Proteomes" id="UP000186895"/>
    </source>
</evidence>
<sequence length="1018" mass="111541">MILSDVSIKRPVLASVLSMLVLLLGLIAYDRLTVREYPKIDVPIISVETVYPGASASIIESQVTKIIEDSLSGIEGIDYITSVSRSESSQISVTFDLERDPDDAASEVRDRVGRARGDLPDDINEPVIAKSEADAQPIIWLALSSEIHDTMAVTEYAENRVKDPLQTVPGVASVMVAGERRYAMRIWLDPQKMAAYKIVPQDIESALSSQNVEIPAGRIESRDREFTVLAQTDLNTVEEFERIIIRNDNGYPVRVRDIANVEIAPASERNIARFNGDTAVALGVIKQSTANPLDVSSEVREMLVEIEQSLPEGMHVKVAYDSSLFIEESIKSVFTTLWQAGVLVVLVIFFFLRNLKATLIPVVTIPLSLIGAFAMMALMGFSINTLTLLALVLAIGLVVDDAIVMLENIYRHVEEGLSPIQAAFKGAKEIGFAVIATTATLVAVFVPVAFSTGRTGKLFTEFSLTLAGSVVVSTFIALSLSPMLCSRLLRHETRHSAAFNLIEGWLNGLSNAYHALLKRVLRSRLLAIILLAASAGTGYYFYQQLPQELAPVEDRGTIMTFSISPEGSSVDYVDRYAQQVEEIVSQVPEATHYFGVTGFPSETNSLTFIRLQDWDERTRKQQAITESLTPQLYGGVTGNMSFGMNPPSLGQSIISRPVEFIIKTTRDYEELNAIAGQMLAKMAENPGLAQPDTDLKLNKPELSVNLNRDKVSDVGINVNEMGRALETFMAGRELTRYKQDGEQYDVILQVEDSDRRVPGDLTDLYVRGDQGEMIQLANLVTVDETITAKELNHFDKLKAVKIQAMLAPGYSLGEALTFMEQSLKEIAPDAMFDYAGQSREFKESSNTLQVTFGLALIFIFLVLAAQFESFKNPLIIMLAVPPALAGALVALHFSGGSLSIYSQIGLITLIGLVTKHGILIIEFANQLQDRGMAVQEAVVEAASLRLRPILMTTGATVLGAMPLAMALGAGAESRQQIGWVIVGGMMFGTLLTLFVIPTVYSYFGKRNFVQVEPDPAHR</sequence>
<evidence type="ECO:0000256" key="2">
    <source>
        <dbReference type="ARBA" id="ARBA00022448"/>
    </source>
</evidence>
<feature type="transmembrane region" description="Helical" evidence="8">
    <location>
        <begin position="874"/>
        <end position="894"/>
    </location>
</feature>
<dbReference type="RefSeq" id="WP_076461535.1">
    <property type="nucleotide sequence ID" value="NZ_FTMN01000002.1"/>
</dbReference>
<feature type="transmembrane region" description="Helical" evidence="8">
    <location>
        <begin position="848"/>
        <end position="867"/>
    </location>
</feature>
<dbReference type="AlphaFoldDB" id="A0A1N6Q140"/>
<dbReference type="Gene3D" id="3.30.70.1440">
    <property type="entry name" value="Multidrug efflux transporter AcrB pore domain"/>
    <property type="match status" value="1"/>
</dbReference>
<feature type="transmembrane region" description="Helical" evidence="8">
    <location>
        <begin position="977"/>
        <end position="1000"/>
    </location>
</feature>
<evidence type="ECO:0000313" key="9">
    <source>
        <dbReference type="EMBL" id="SIQ10262.1"/>
    </source>
</evidence>
<dbReference type="Gene3D" id="3.30.70.1320">
    <property type="entry name" value="Multidrug efflux transporter AcrB pore domain like"/>
    <property type="match status" value="1"/>
</dbReference>
<feature type="transmembrane region" description="Helical" evidence="8">
    <location>
        <begin position="525"/>
        <end position="542"/>
    </location>
</feature>
<evidence type="ECO:0000256" key="5">
    <source>
        <dbReference type="ARBA" id="ARBA00022692"/>
    </source>
</evidence>
<keyword evidence="10" id="KW-1185">Reference proteome</keyword>
<evidence type="ECO:0000256" key="6">
    <source>
        <dbReference type="ARBA" id="ARBA00022989"/>
    </source>
</evidence>
<accession>A0A1N6Q140</accession>
<evidence type="ECO:0000256" key="7">
    <source>
        <dbReference type="ARBA" id="ARBA00023136"/>
    </source>
</evidence>
<dbReference type="eggNOG" id="COG0841">
    <property type="taxonomic scope" value="Bacteria"/>
</dbReference>
<dbReference type="STRING" id="49186.SAMN05421647_102179"/>
<keyword evidence="4" id="KW-0997">Cell inner membrane</keyword>
<feature type="transmembrane region" description="Helical" evidence="8">
    <location>
        <begin position="389"/>
        <end position="410"/>
    </location>
</feature>
<dbReference type="FunFam" id="1.20.1640.10:FF:000001">
    <property type="entry name" value="Efflux pump membrane transporter"/>
    <property type="match status" value="1"/>
</dbReference>
<dbReference type="GO" id="GO:0005886">
    <property type="term" value="C:plasma membrane"/>
    <property type="evidence" value="ECO:0007669"/>
    <property type="project" value="UniProtKB-SubCell"/>
</dbReference>
<dbReference type="PANTHER" id="PTHR32063:SF14">
    <property type="entry name" value="BLL4319 PROTEIN"/>
    <property type="match status" value="1"/>
</dbReference>
<dbReference type="PRINTS" id="PR00702">
    <property type="entry name" value="ACRIFLAVINRP"/>
</dbReference>
<evidence type="ECO:0000256" key="4">
    <source>
        <dbReference type="ARBA" id="ARBA00022519"/>
    </source>
</evidence>
<dbReference type="SUPFAM" id="SSF82693">
    <property type="entry name" value="Multidrug efflux transporter AcrB pore domain, PN1, PN2, PC1 and PC2 subdomains"/>
    <property type="match status" value="3"/>
</dbReference>
<evidence type="ECO:0000256" key="3">
    <source>
        <dbReference type="ARBA" id="ARBA00022475"/>
    </source>
</evidence>
<keyword evidence="7 8" id="KW-0472">Membrane</keyword>
<keyword evidence="3" id="KW-1003">Cell membrane</keyword>
<feature type="transmembrane region" description="Helical" evidence="8">
    <location>
        <begin position="359"/>
        <end position="383"/>
    </location>
</feature>
<dbReference type="InterPro" id="IPR001036">
    <property type="entry name" value="Acrflvin-R"/>
</dbReference>
<keyword evidence="6 8" id="KW-1133">Transmembrane helix</keyword>
<evidence type="ECO:0000256" key="8">
    <source>
        <dbReference type="SAM" id="Phobius"/>
    </source>
</evidence>
<dbReference type="EMBL" id="FTMN01000002">
    <property type="protein sequence ID" value="SIQ10262.1"/>
    <property type="molecule type" value="Genomic_DNA"/>
</dbReference>
<keyword evidence="2" id="KW-0813">Transport</keyword>
<feature type="transmembrane region" description="Helical" evidence="8">
    <location>
        <begin position="12"/>
        <end position="29"/>
    </location>
</feature>
<dbReference type="Proteomes" id="UP000186895">
    <property type="component" value="Unassembled WGS sequence"/>
</dbReference>
<reference evidence="9 10" key="1">
    <citation type="submission" date="2017-01" db="EMBL/GenBank/DDBJ databases">
        <authorList>
            <person name="Mah S.A."/>
            <person name="Swanson W.J."/>
            <person name="Moy G.W."/>
            <person name="Vacquier V.D."/>
        </authorList>
    </citation>
    <scope>NUCLEOTIDE SEQUENCE [LARGE SCALE GENOMIC DNA]</scope>
    <source>
        <strain evidence="9 10">DSM 7027</strain>
    </source>
</reference>
<feature type="transmembrane region" description="Helical" evidence="8">
    <location>
        <begin position="430"/>
        <end position="450"/>
    </location>
</feature>
<dbReference type="Gene3D" id="1.20.1640.10">
    <property type="entry name" value="Multidrug efflux transporter AcrB transmembrane domain"/>
    <property type="match status" value="2"/>
</dbReference>
<dbReference type="Gene3D" id="3.30.2090.10">
    <property type="entry name" value="Multidrug efflux transporter AcrB TolC docking domain, DN and DC subdomains"/>
    <property type="match status" value="2"/>
</dbReference>
<dbReference type="InterPro" id="IPR027463">
    <property type="entry name" value="AcrB_DN_DC_subdom"/>
</dbReference>
<feature type="transmembrane region" description="Helical" evidence="8">
    <location>
        <begin position="462"/>
        <end position="485"/>
    </location>
</feature>
<proteinExistence type="predicted"/>
<feature type="transmembrane region" description="Helical" evidence="8">
    <location>
        <begin position="333"/>
        <end position="352"/>
    </location>
</feature>
<protein>
    <submittedName>
        <fullName evidence="9">Multidrug efflux pump</fullName>
    </submittedName>
</protein>
<dbReference type="SUPFAM" id="SSF82714">
    <property type="entry name" value="Multidrug efflux transporter AcrB TolC docking domain, DN and DC subdomains"/>
    <property type="match status" value="2"/>
</dbReference>
<dbReference type="Gene3D" id="3.30.70.1430">
    <property type="entry name" value="Multidrug efflux transporter AcrB pore domain"/>
    <property type="match status" value="2"/>
</dbReference>
<dbReference type="GO" id="GO:0042910">
    <property type="term" value="F:xenobiotic transmembrane transporter activity"/>
    <property type="evidence" value="ECO:0007669"/>
    <property type="project" value="TreeGrafter"/>
</dbReference>
<dbReference type="PANTHER" id="PTHR32063">
    <property type="match status" value="1"/>
</dbReference>
<name>A0A1N6Q140_9GAMM</name>
<gene>
    <name evidence="9" type="ORF">SAMN05421647_102179</name>
</gene>
<keyword evidence="5 8" id="KW-0812">Transmembrane</keyword>
<dbReference type="Pfam" id="PF00873">
    <property type="entry name" value="ACR_tran"/>
    <property type="match status" value="1"/>
</dbReference>
<feature type="transmembrane region" description="Helical" evidence="8">
    <location>
        <begin position="949"/>
        <end position="971"/>
    </location>
</feature>
<comment type="subcellular location">
    <subcellularLocation>
        <location evidence="1">Cell inner membrane</location>
        <topology evidence="1">Multi-pass membrane protein</topology>
    </subcellularLocation>
</comment>
<organism evidence="9 10">
    <name type="scientific">Marinobacterium stanieri</name>
    <dbReference type="NCBI Taxonomy" id="49186"/>
    <lineage>
        <taxon>Bacteria</taxon>
        <taxon>Pseudomonadati</taxon>
        <taxon>Pseudomonadota</taxon>
        <taxon>Gammaproteobacteria</taxon>
        <taxon>Oceanospirillales</taxon>
        <taxon>Oceanospirillaceae</taxon>
        <taxon>Marinobacterium</taxon>
    </lineage>
</organism>